<gene>
    <name evidence="11" type="ORF">PCL_01835</name>
    <name evidence="10" type="ORF">Purlil1_404</name>
</gene>
<evidence type="ECO:0000256" key="5">
    <source>
        <dbReference type="ARBA" id="ARBA00022989"/>
    </source>
</evidence>
<evidence type="ECO:0000256" key="8">
    <source>
        <dbReference type="SAM" id="Phobius"/>
    </source>
</evidence>
<evidence type="ECO:0000313" key="11">
    <source>
        <dbReference type="EMBL" id="PWI68746.1"/>
    </source>
</evidence>
<comment type="similarity">
    <text evidence="2">Belongs to the major facilitator superfamily. Sugar transporter (TC 2.A.1.1) family.</text>
</comment>
<accession>A0A2U3E2N9</accession>
<dbReference type="Pfam" id="PF00083">
    <property type="entry name" value="Sugar_tr"/>
    <property type="match status" value="2"/>
</dbReference>
<evidence type="ECO:0000256" key="7">
    <source>
        <dbReference type="SAM" id="MobiDB-lite"/>
    </source>
</evidence>
<dbReference type="GO" id="GO:0005886">
    <property type="term" value="C:plasma membrane"/>
    <property type="evidence" value="ECO:0007669"/>
    <property type="project" value="TreeGrafter"/>
</dbReference>
<dbReference type="AlphaFoldDB" id="A0A2U3E2N9"/>
<evidence type="ECO:0000259" key="9">
    <source>
        <dbReference type="PROSITE" id="PS50850"/>
    </source>
</evidence>
<name>A0A2U3E2N9_PURLI</name>
<dbReference type="FunFam" id="1.20.1250.20:FF:000140">
    <property type="entry name" value="Putative MFS phospholipid transporter"/>
    <property type="match status" value="1"/>
</dbReference>
<feature type="transmembrane region" description="Helical" evidence="8">
    <location>
        <begin position="491"/>
        <end position="524"/>
    </location>
</feature>
<feature type="transmembrane region" description="Helical" evidence="8">
    <location>
        <begin position="425"/>
        <end position="446"/>
    </location>
</feature>
<dbReference type="InterPro" id="IPR005828">
    <property type="entry name" value="MFS_sugar_transport-like"/>
</dbReference>
<feature type="transmembrane region" description="Helical" evidence="8">
    <location>
        <begin position="240"/>
        <end position="259"/>
    </location>
</feature>
<evidence type="ECO:0000256" key="1">
    <source>
        <dbReference type="ARBA" id="ARBA00004141"/>
    </source>
</evidence>
<comment type="caution">
    <text evidence="11">The sequence shown here is derived from an EMBL/GenBank/DDBJ whole genome shotgun (WGS) entry which is preliminary data.</text>
</comment>
<feature type="transmembrane region" description="Helical" evidence="8">
    <location>
        <begin position="335"/>
        <end position="364"/>
    </location>
</feature>
<reference evidence="11" key="1">
    <citation type="submission" date="2015-05" db="EMBL/GenBank/DDBJ databases">
        <authorList>
            <person name="Wang D.B."/>
            <person name="Wang M."/>
        </authorList>
    </citation>
    <scope>NUCLEOTIDE SEQUENCE</scope>
    <source>
        <strain evidence="11">36-1</strain>
    </source>
</reference>
<dbReference type="InterPro" id="IPR020846">
    <property type="entry name" value="MFS_dom"/>
</dbReference>
<comment type="subcellular location">
    <subcellularLocation>
        <location evidence="1">Membrane</location>
        <topology evidence="1">Multi-pass membrane protein</topology>
    </subcellularLocation>
</comment>
<dbReference type="PANTHER" id="PTHR23508:SF10">
    <property type="entry name" value="CARBOXYLIC ACID TRANSPORTER PROTEIN HOMOLOG"/>
    <property type="match status" value="1"/>
</dbReference>
<feature type="transmembrane region" description="Helical" evidence="8">
    <location>
        <begin position="370"/>
        <end position="391"/>
    </location>
</feature>
<evidence type="ECO:0000313" key="12">
    <source>
        <dbReference type="Proteomes" id="UP000245956"/>
    </source>
</evidence>
<keyword evidence="4 8" id="KW-0812">Transmembrane</keyword>
<keyword evidence="13" id="KW-1185">Reference proteome</keyword>
<dbReference type="Proteomes" id="UP000245956">
    <property type="component" value="Unassembled WGS sequence"/>
</dbReference>
<dbReference type="PANTHER" id="PTHR23508">
    <property type="entry name" value="CARBOXYLIC ACID TRANSPORTER PROTEIN HOMOLOG"/>
    <property type="match status" value="1"/>
</dbReference>
<organism evidence="11 12">
    <name type="scientific">Purpureocillium lilacinum</name>
    <name type="common">Paecilomyces lilacinus</name>
    <dbReference type="NCBI Taxonomy" id="33203"/>
    <lineage>
        <taxon>Eukaryota</taxon>
        <taxon>Fungi</taxon>
        <taxon>Dikarya</taxon>
        <taxon>Ascomycota</taxon>
        <taxon>Pezizomycotina</taxon>
        <taxon>Sordariomycetes</taxon>
        <taxon>Hypocreomycetidae</taxon>
        <taxon>Hypocreales</taxon>
        <taxon>Ophiocordycipitaceae</taxon>
        <taxon>Purpureocillium</taxon>
    </lineage>
</organism>
<dbReference type="Gene3D" id="1.20.1250.20">
    <property type="entry name" value="MFS general substrate transporter like domains"/>
    <property type="match status" value="1"/>
</dbReference>
<feature type="transmembrane region" description="Helical" evidence="8">
    <location>
        <begin position="268"/>
        <end position="287"/>
    </location>
</feature>
<feature type="domain" description="Major facilitator superfamily (MFS) profile" evidence="9">
    <location>
        <begin position="199"/>
        <end position="611"/>
    </location>
</feature>
<keyword evidence="5 8" id="KW-1133">Transmembrane helix</keyword>
<feature type="transmembrane region" description="Helical" evidence="8">
    <location>
        <begin position="197"/>
        <end position="220"/>
    </location>
</feature>
<sequence>MLHQPSMSAQARIAASGFWTSMWTPATRDRLLFLGAPLACRHALTHWFNCHRPAAQRSPAPQRARLRKPPVNHSSGRAHVCGFRRDTGTLRDQDGRGDLDFLDGISSAPALALTCRVGARGHALAHSRLASGDADTQLGEGLVSPSGSAIPIMAITESNNKMVVDEIDGSRDDGAVKDSSDVVVETTPPQVNWASSITMVMVGGMALFSDGYNAAIVGFMNPVLSRLYPDDYTSSIKTSVSNAFLIGEVFGMLFFGWAIDKLGRRSGILWATIFLVLGIILATASHGTTNTGMFWMLIIGRGVAGFGAGGEYPTCATSTTEASDENVPIRRRRGILTAVATDFAIDLGFVVAGIVAIIVLVAYHNHLSDGLWRVNFGIGITLPVVLLFFRLRLVNSTQYHKHAMKKQIPYLLVLRRYWKPMLGTSLAWFMYDFVTYPFGIFGSTILDTLNPDGTLLQTIGYGTVLNCFLLPGTIIGGFLMDRIGRKQTMTLGFVLWSLLAFIIGGALKPILTVFPLFVVLYGIFNTLGEMGPGVATFLCAAESFPTPVRGHFVGLAAAVGKAGAAIGTQVFNPIQNSFHDDEKGVQGVFLIGAAFALTGGVISWFLIPDKEQDLESEDVRFRRYLEEHGYHGVFGEDVKATISASTA</sequence>
<dbReference type="InterPro" id="IPR005829">
    <property type="entry name" value="Sugar_transporter_CS"/>
</dbReference>
<reference evidence="10" key="3">
    <citation type="submission" date="2023-11" db="EMBL/GenBank/DDBJ databases">
        <authorList>
            <person name="Beijen E."/>
            <person name="Ohm R.A."/>
        </authorList>
    </citation>
    <scope>NUCLEOTIDE SEQUENCE</scope>
    <source>
        <strain evidence="10">CBS 150709</strain>
    </source>
</reference>
<dbReference type="Proteomes" id="UP001287286">
    <property type="component" value="Unassembled WGS sequence"/>
</dbReference>
<dbReference type="InterPro" id="IPR036259">
    <property type="entry name" value="MFS_trans_sf"/>
</dbReference>
<evidence type="ECO:0000256" key="6">
    <source>
        <dbReference type="ARBA" id="ARBA00023136"/>
    </source>
</evidence>
<evidence type="ECO:0000256" key="3">
    <source>
        <dbReference type="ARBA" id="ARBA00022448"/>
    </source>
</evidence>
<keyword evidence="3" id="KW-0813">Transport</keyword>
<reference evidence="11 12" key="2">
    <citation type="journal article" date="2016" name="Front. Microbiol.">
        <title>Genome and transcriptome sequences reveal the specific parasitism of the nematophagous Purpureocillium lilacinum 36-1.</title>
        <authorList>
            <person name="Xie J."/>
            <person name="Li S."/>
            <person name="Mo C."/>
            <person name="Xiao X."/>
            <person name="Peng D."/>
            <person name="Wang G."/>
            <person name="Xiao Y."/>
        </authorList>
    </citation>
    <scope>NUCLEOTIDE SEQUENCE [LARGE SCALE GENOMIC DNA]</scope>
    <source>
        <strain evidence="11 12">36-1</strain>
    </source>
</reference>
<dbReference type="GO" id="GO:0046943">
    <property type="term" value="F:carboxylic acid transmembrane transporter activity"/>
    <property type="evidence" value="ECO:0007669"/>
    <property type="project" value="TreeGrafter"/>
</dbReference>
<dbReference type="EMBL" id="LCWV01000014">
    <property type="protein sequence ID" value="PWI68746.1"/>
    <property type="molecule type" value="Genomic_DNA"/>
</dbReference>
<feature type="region of interest" description="Disordered" evidence="7">
    <location>
        <begin position="55"/>
        <end position="79"/>
    </location>
</feature>
<reference evidence="10 13" key="4">
    <citation type="journal article" date="2024" name="Microbiol. Resour. Announc.">
        <title>Genome annotations for the ascomycete fungi Trichoderma harzianum, Trichoderma aggressivum, and Purpureocillium lilacinum.</title>
        <authorList>
            <person name="Beijen E.P.W."/>
            <person name="Ohm R.A."/>
        </authorList>
    </citation>
    <scope>NUCLEOTIDE SEQUENCE [LARGE SCALE GENOMIC DNA]</scope>
    <source>
        <strain evidence="10 13">CBS 150709</strain>
    </source>
</reference>
<feature type="transmembrane region" description="Helical" evidence="8">
    <location>
        <begin position="587"/>
        <end position="607"/>
    </location>
</feature>
<dbReference type="EMBL" id="JAWRVI010000001">
    <property type="protein sequence ID" value="KAK4095608.1"/>
    <property type="molecule type" value="Genomic_DNA"/>
</dbReference>
<dbReference type="PROSITE" id="PS50850">
    <property type="entry name" value="MFS"/>
    <property type="match status" value="1"/>
</dbReference>
<evidence type="ECO:0000256" key="2">
    <source>
        <dbReference type="ARBA" id="ARBA00010992"/>
    </source>
</evidence>
<feature type="transmembrane region" description="Helical" evidence="8">
    <location>
        <begin position="458"/>
        <end position="479"/>
    </location>
</feature>
<evidence type="ECO:0000313" key="13">
    <source>
        <dbReference type="Proteomes" id="UP001287286"/>
    </source>
</evidence>
<keyword evidence="6 8" id="KW-0472">Membrane</keyword>
<evidence type="ECO:0000313" key="10">
    <source>
        <dbReference type="EMBL" id="KAK4095608.1"/>
    </source>
</evidence>
<protein>
    <recommendedName>
        <fullName evidence="9">Major facilitator superfamily (MFS) profile domain-containing protein</fullName>
    </recommendedName>
</protein>
<dbReference type="SUPFAM" id="SSF103473">
    <property type="entry name" value="MFS general substrate transporter"/>
    <property type="match status" value="1"/>
</dbReference>
<evidence type="ECO:0000256" key="4">
    <source>
        <dbReference type="ARBA" id="ARBA00022692"/>
    </source>
</evidence>
<proteinExistence type="inferred from homology"/>
<dbReference type="PROSITE" id="PS00216">
    <property type="entry name" value="SUGAR_TRANSPORT_1"/>
    <property type="match status" value="1"/>
</dbReference>